<gene>
    <name evidence="2" type="ORF">JI435_438650</name>
</gene>
<dbReference type="Proteomes" id="UP000663193">
    <property type="component" value="Chromosome 11"/>
</dbReference>
<feature type="chain" id="PRO_5031228162" evidence="1">
    <location>
        <begin position="17"/>
        <end position="180"/>
    </location>
</feature>
<keyword evidence="3" id="KW-1185">Reference proteome</keyword>
<evidence type="ECO:0000256" key="1">
    <source>
        <dbReference type="SAM" id="SignalP"/>
    </source>
</evidence>
<reference evidence="3" key="1">
    <citation type="journal article" date="2021" name="BMC Genomics">
        <title>Chromosome-level genome assembly and manually-curated proteome of model necrotroph Parastagonospora nodorum Sn15 reveals a genome-wide trove of candidate effector homologs, and redundancy of virulence-related functions within an accessory chromosome.</title>
        <authorList>
            <person name="Bertazzoni S."/>
            <person name="Jones D.A.B."/>
            <person name="Phan H.T."/>
            <person name="Tan K.-C."/>
            <person name="Hane J.K."/>
        </authorList>
    </citation>
    <scope>NUCLEOTIDE SEQUENCE [LARGE SCALE GENOMIC DNA]</scope>
    <source>
        <strain evidence="3">SN15 / ATCC MYA-4574 / FGSC 10173)</strain>
    </source>
</reference>
<keyword evidence="1" id="KW-0732">Signal</keyword>
<evidence type="ECO:0000313" key="2">
    <source>
        <dbReference type="EMBL" id="QRD00834.1"/>
    </source>
</evidence>
<organism evidence="2 3">
    <name type="scientific">Phaeosphaeria nodorum (strain SN15 / ATCC MYA-4574 / FGSC 10173)</name>
    <name type="common">Glume blotch fungus</name>
    <name type="synonym">Parastagonospora nodorum</name>
    <dbReference type="NCBI Taxonomy" id="321614"/>
    <lineage>
        <taxon>Eukaryota</taxon>
        <taxon>Fungi</taxon>
        <taxon>Dikarya</taxon>
        <taxon>Ascomycota</taxon>
        <taxon>Pezizomycotina</taxon>
        <taxon>Dothideomycetes</taxon>
        <taxon>Pleosporomycetidae</taxon>
        <taxon>Pleosporales</taxon>
        <taxon>Pleosporineae</taxon>
        <taxon>Phaeosphaeriaceae</taxon>
        <taxon>Parastagonospora</taxon>
    </lineage>
</organism>
<feature type="signal peptide" evidence="1">
    <location>
        <begin position="1"/>
        <end position="16"/>
    </location>
</feature>
<proteinExistence type="predicted"/>
<sequence>MRFTKPLLLVAAVANASPFASPPGPGDIALTGEFQALKDGTNGWVEVSMDKEIPPEQLPVPHDPAADGISKRQAVFSSVSNADGFRPYATVDINDSSGGVSTTAYHKFCTENPLTDPVTKCGYYMEVPFAARFQRGTTLVSDMDPRAPTLREACAAANTCPAGLLLKACSLRAWGLATAG</sequence>
<evidence type="ECO:0000313" key="3">
    <source>
        <dbReference type="Proteomes" id="UP000663193"/>
    </source>
</evidence>
<dbReference type="EMBL" id="CP069033">
    <property type="protein sequence ID" value="QRD00834.1"/>
    <property type="molecule type" value="Genomic_DNA"/>
</dbReference>
<name>A0A7U2FAT7_PHANO</name>
<dbReference type="AlphaFoldDB" id="A0A7U2FAT7"/>
<dbReference type="VEuPathDB" id="FungiDB:JI435_438650"/>
<protein>
    <submittedName>
        <fullName evidence="2">Uncharacterized protein</fullName>
    </submittedName>
</protein>
<accession>A0A7U2FAT7</accession>